<organism evidence="4 5">
    <name type="scientific">Methylobacterium komagatae</name>
    <dbReference type="NCBI Taxonomy" id="374425"/>
    <lineage>
        <taxon>Bacteria</taxon>
        <taxon>Pseudomonadati</taxon>
        <taxon>Pseudomonadota</taxon>
        <taxon>Alphaproteobacteria</taxon>
        <taxon>Hyphomicrobiales</taxon>
        <taxon>Methylobacteriaceae</taxon>
        <taxon>Methylobacterium</taxon>
    </lineage>
</organism>
<protein>
    <submittedName>
        <fullName evidence="4">Methyl-accepting chemotaxis protein</fullName>
    </submittedName>
</protein>
<reference evidence="5" key="1">
    <citation type="journal article" date="2019" name="Int. J. Syst. Evol. Microbiol.">
        <title>The Global Catalogue of Microorganisms (GCM) 10K type strain sequencing project: providing services to taxonomists for standard genome sequencing and annotation.</title>
        <authorList>
            <consortium name="The Broad Institute Genomics Platform"/>
            <consortium name="The Broad Institute Genome Sequencing Center for Infectious Disease"/>
            <person name="Wu L."/>
            <person name="Ma J."/>
        </authorList>
    </citation>
    <scope>NUCLEOTIDE SEQUENCE [LARGE SCALE GENOMIC DNA]</scope>
    <source>
        <strain evidence="5">CCUG 48316</strain>
    </source>
</reference>
<accession>A0ABW2BN35</accession>
<dbReference type="Gene3D" id="1.10.287.950">
    <property type="entry name" value="Methyl-accepting chemotaxis protein"/>
    <property type="match status" value="1"/>
</dbReference>
<keyword evidence="5" id="KW-1185">Reference proteome</keyword>
<dbReference type="InterPro" id="IPR004089">
    <property type="entry name" value="MCPsignal_dom"/>
</dbReference>
<dbReference type="PANTHER" id="PTHR32089">
    <property type="entry name" value="METHYL-ACCEPTING CHEMOTAXIS PROTEIN MCPB"/>
    <property type="match status" value="1"/>
</dbReference>
<proteinExistence type="predicted"/>
<dbReference type="SMART" id="SM00283">
    <property type="entry name" value="MA"/>
    <property type="match status" value="1"/>
</dbReference>
<dbReference type="SUPFAM" id="SSF58104">
    <property type="entry name" value="Methyl-accepting chemotaxis protein (MCP) signaling domain"/>
    <property type="match status" value="1"/>
</dbReference>
<name>A0ABW2BN35_9HYPH</name>
<feature type="domain" description="Methyl-accepting transducer" evidence="3">
    <location>
        <begin position="116"/>
        <end position="333"/>
    </location>
</feature>
<dbReference type="RefSeq" id="WP_378973140.1">
    <property type="nucleotide sequence ID" value="NZ_JBHSWN010000001.1"/>
</dbReference>
<sequence>MRHAAALRPARFGTLAGMPVGGVLWALGLATPAQGVAAGLLAGFGALAAEIAGRVRSADRAEPVAPFAAEARPTPLVAPAEIFQAPSPCDPRAVAEACRTLTELEPFFAIADVQLRSIVEQTEEAASGLLTQLRALDDALSDAAAFIGTTRQRMGGLVAHGDTAYSALAAALHGYLKIRLDETRSEREHLAAIAEQMKDLDGLTQVLEQVGQATNMLALNASIEAARAGEAGLGFGVVARELRTLAQRSRSAVTDASHKVLAIKESVEVNLLASRTEARAQAEQAHIEQLVEEVSGLSQAFAAVGAAQEELGAIDERNHAISLQIMETFGKIQFQDVVRQQIEGVGAAIILLHQILDDQRDALSGLDTTPTATPAILMDRIRSGYVTQIQHDNDRLARRQASMANALPDIELF</sequence>
<evidence type="ECO:0000256" key="1">
    <source>
        <dbReference type="ARBA" id="ARBA00023224"/>
    </source>
</evidence>
<dbReference type="Pfam" id="PF00015">
    <property type="entry name" value="MCPsignal"/>
    <property type="match status" value="1"/>
</dbReference>
<comment type="caution">
    <text evidence="4">The sequence shown here is derived from an EMBL/GenBank/DDBJ whole genome shotgun (WGS) entry which is preliminary data.</text>
</comment>
<dbReference type="Proteomes" id="UP001596292">
    <property type="component" value="Unassembled WGS sequence"/>
</dbReference>
<evidence type="ECO:0000256" key="2">
    <source>
        <dbReference type="PROSITE-ProRule" id="PRU00284"/>
    </source>
</evidence>
<keyword evidence="1 2" id="KW-0807">Transducer</keyword>
<dbReference type="PANTHER" id="PTHR32089:SF112">
    <property type="entry name" value="LYSOZYME-LIKE PROTEIN-RELATED"/>
    <property type="match status" value="1"/>
</dbReference>
<gene>
    <name evidence="4" type="ORF">ACFQE0_21090</name>
</gene>
<dbReference type="EMBL" id="JBHSWN010000001">
    <property type="protein sequence ID" value="MFC6791873.1"/>
    <property type="molecule type" value="Genomic_DNA"/>
</dbReference>
<evidence type="ECO:0000259" key="3">
    <source>
        <dbReference type="PROSITE" id="PS50111"/>
    </source>
</evidence>
<evidence type="ECO:0000313" key="4">
    <source>
        <dbReference type="EMBL" id="MFC6791873.1"/>
    </source>
</evidence>
<dbReference type="PROSITE" id="PS50111">
    <property type="entry name" value="CHEMOTAXIS_TRANSDUC_2"/>
    <property type="match status" value="1"/>
</dbReference>
<evidence type="ECO:0000313" key="5">
    <source>
        <dbReference type="Proteomes" id="UP001596292"/>
    </source>
</evidence>